<dbReference type="RefSeq" id="WP_354470822.1">
    <property type="nucleotide sequence ID" value="NZ_JBEPSB010000001.1"/>
</dbReference>
<dbReference type="Proteomes" id="UP001549363">
    <property type="component" value="Unassembled WGS sequence"/>
</dbReference>
<protein>
    <submittedName>
        <fullName evidence="2">ABC-type multidrug transport system permease subunit</fullName>
    </submittedName>
</protein>
<name>A0ABV2PFA2_9BACI</name>
<feature type="transmembrane region" description="Helical" evidence="1">
    <location>
        <begin position="7"/>
        <end position="30"/>
    </location>
</feature>
<keyword evidence="3" id="KW-1185">Reference proteome</keyword>
<reference evidence="2 3" key="1">
    <citation type="submission" date="2024-06" db="EMBL/GenBank/DDBJ databases">
        <title>Sorghum-associated microbial communities from plants grown in Nebraska, USA.</title>
        <authorList>
            <person name="Schachtman D."/>
        </authorList>
    </citation>
    <scope>NUCLEOTIDE SEQUENCE [LARGE SCALE GENOMIC DNA]</scope>
    <source>
        <strain evidence="2 3">736</strain>
    </source>
</reference>
<proteinExistence type="predicted"/>
<sequence length="64" mass="7076">MLKSIFNWMLMIGLILLAGRIITAICWFFAIPFTTLFTDVALVSFGILIVGAIGSEVTKRQIKA</sequence>
<keyword evidence="1" id="KW-0472">Membrane</keyword>
<gene>
    <name evidence="2" type="ORF">ABIA69_000481</name>
</gene>
<evidence type="ECO:0000256" key="1">
    <source>
        <dbReference type="SAM" id="Phobius"/>
    </source>
</evidence>
<evidence type="ECO:0000313" key="2">
    <source>
        <dbReference type="EMBL" id="MET4559338.1"/>
    </source>
</evidence>
<evidence type="ECO:0000313" key="3">
    <source>
        <dbReference type="Proteomes" id="UP001549363"/>
    </source>
</evidence>
<keyword evidence="1" id="KW-1133">Transmembrane helix</keyword>
<comment type="caution">
    <text evidence="2">The sequence shown here is derived from an EMBL/GenBank/DDBJ whole genome shotgun (WGS) entry which is preliminary data.</text>
</comment>
<organism evidence="2 3">
    <name type="scientific">Lysinibacillus parviboronicapiens</name>
    <dbReference type="NCBI Taxonomy" id="436516"/>
    <lineage>
        <taxon>Bacteria</taxon>
        <taxon>Bacillati</taxon>
        <taxon>Bacillota</taxon>
        <taxon>Bacilli</taxon>
        <taxon>Bacillales</taxon>
        <taxon>Bacillaceae</taxon>
        <taxon>Lysinibacillus</taxon>
    </lineage>
</organism>
<feature type="transmembrane region" description="Helical" evidence="1">
    <location>
        <begin position="36"/>
        <end position="54"/>
    </location>
</feature>
<keyword evidence="1" id="KW-0812">Transmembrane</keyword>
<accession>A0ABV2PFA2</accession>
<dbReference type="EMBL" id="JBEPSB010000001">
    <property type="protein sequence ID" value="MET4559338.1"/>
    <property type="molecule type" value="Genomic_DNA"/>
</dbReference>